<accession>A0A168SFJ9</accession>
<feature type="region of interest" description="Disordered" evidence="3">
    <location>
        <begin position="86"/>
        <end position="139"/>
    </location>
</feature>
<organism evidence="5">
    <name type="scientific">Absidia glauca</name>
    <name type="common">Pin mould</name>
    <dbReference type="NCBI Taxonomy" id="4829"/>
    <lineage>
        <taxon>Eukaryota</taxon>
        <taxon>Fungi</taxon>
        <taxon>Fungi incertae sedis</taxon>
        <taxon>Mucoromycota</taxon>
        <taxon>Mucoromycotina</taxon>
        <taxon>Mucoromycetes</taxon>
        <taxon>Mucorales</taxon>
        <taxon>Cunninghamellaceae</taxon>
        <taxon>Absidia</taxon>
    </lineage>
</organism>
<dbReference type="OrthoDB" id="7464126at2759"/>
<dbReference type="GO" id="GO:0097422">
    <property type="term" value="C:tubular endosome"/>
    <property type="evidence" value="ECO:0007669"/>
    <property type="project" value="TreeGrafter"/>
</dbReference>
<sequence>MLYHTHFAKGPLSNGSEQRKVSQVNYKTIIKMLPEEAIAIVLILPPVHDLPSDDKLDADYLASHVLPVVPVNVLWPKPRSSLSASSVLSRITSPRSEPSNRFQKSLPVKPRSQSLIGQSQPHPAHFIPSSPDGNTTNKRKTFLTMNDKVVYTGNNLVTTGRGFSTIVKASIIRIRHSFIQLGHIKASPSTTPHKQQQQQQNDHQKQRRRAISTSESRPALSVPLLLVYVDKPILTLKPSLPIMNKSQTRFQGMLDQLDDQLFPALTQLVQDASDQAIQTQDLDTLHTIIETLLEKGIEILHTAAVSNSTLRDCIHAEFESYVMEQTYDVVFFKITQVVLTRDLHLSEVIEQVKHVDVTQLGLPATALNNAHQRVKRAVAIFQNIGTFRTPSEKLDCILATIYALSSATSSADSVVMDTSDTLVPLLLLTVIQSQVPHLIAHFTYMKEYTFELDVVGGKFGFALSTLEGVVVYLAESAITQLATVSRQNLQLWRYLKASAYHQNDLQLVEALYYQCHPSYSTSTPASSAPSTPMSAKFKSSGLSFVIRDRQGNTPLLLACRSGQLAYVPFLAKYEHVTTVVNDNDESTLMMAVRSGSVELVGYLLDQYQWTLEQLDAKARGDKMPRSDTPSPTFVNAGRTAIHLAAWLYDDSTLLDRLARGGATLDMVDHHGNGPLHLACIRQEQHTPLPSSALSTIDYLLQHLPTLAVHRQNDNGDTFFHLCPDQEQLEKHQGLVVDTVNRMGRSPWLEWAAKGRFTPMISLLDHHTVNQFRLDYQGRSGLHYVASQLNLLEQVLWQQHPSETNGDSDDERSTSALEVGIKQLVYALRDLVYVRDRLHGNTPLHMATLSSKTKPLNKRATMATYRLFIEALWEHGADMNACNHAGERPIDLCDDSILPIMEALCLKAKPKAASDPSNALHQPWALTRVMVDPIRYVVKSGRWTDPSSMTTVERTWDDFLFLRQEILHELPESFLPILSADDDDDCAGDHLLLDPGVLDLGPPPLVLLQKSLRRLDRFMDYLQRHPALRKLDQVRSFIRTPHLNKAAIHDKSYSKRNLMIEKLGARLPPTSSVDDFDEVYFLKYTQGMIRPLKEGLSTTIQQAHRVVQCQQGFKDALNQVTHEYDQLTWLTTMHQEAFKICATLACNTLYVCPLISLVDTLETMSDTSNGVMFALDYPFTLLKRKSELIQQLERQRDALQKGQHPPWNGLFSSSEQTKQVEREKENIAKTLSTLGAATHEINQSHQMISDELAHYQGHHSDDMMKSIRSYARRQLKMEKLKLRWLTQTWLDVYGGLPEQ</sequence>
<comment type="similarity">
    <text evidence="1">Belongs to the UPF0507 family.</text>
</comment>
<dbReference type="EMBL" id="LT554895">
    <property type="protein sequence ID" value="SAM08362.1"/>
    <property type="molecule type" value="Genomic_DNA"/>
</dbReference>
<dbReference type="SUPFAM" id="SSF48403">
    <property type="entry name" value="Ankyrin repeat"/>
    <property type="match status" value="1"/>
</dbReference>
<dbReference type="OMA" id="HFPMIAR"/>
<dbReference type="PROSITE" id="PS51205">
    <property type="entry name" value="VPS9"/>
    <property type="match status" value="1"/>
</dbReference>
<dbReference type="GO" id="GO:0005769">
    <property type="term" value="C:early endosome"/>
    <property type="evidence" value="ECO:0007669"/>
    <property type="project" value="TreeGrafter"/>
</dbReference>
<dbReference type="GO" id="GO:0005085">
    <property type="term" value="F:guanyl-nucleotide exchange factor activity"/>
    <property type="evidence" value="ECO:0007669"/>
    <property type="project" value="TreeGrafter"/>
</dbReference>
<keyword evidence="6" id="KW-1185">Reference proteome</keyword>
<dbReference type="SUPFAM" id="SSF64268">
    <property type="entry name" value="PX domain"/>
    <property type="match status" value="1"/>
</dbReference>
<dbReference type="GO" id="GO:0005886">
    <property type="term" value="C:plasma membrane"/>
    <property type="evidence" value="ECO:0007669"/>
    <property type="project" value="TreeGrafter"/>
</dbReference>
<dbReference type="Gene3D" id="1.25.40.20">
    <property type="entry name" value="Ankyrin repeat-containing domain"/>
    <property type="match status" value="2"/>
</dbReference>
<dbReference type="Pfam" id="PF12796">
    <property type="entry name" value="Ank_2"/>
    <property type="match status" value="1"/>
</dbReference>
<dbReference type="SMART" id="SM00248">
    <property type="entry name" value="ANK"/>
    <property type="match status" value="5"/>
</dbReference>
<dbReference type="STRING" id="4829.A0A168SFJ9"/>
<dbReference type="Gene3D" id="1.20.1050.80">
    <property type="entry name" value="VPS9 domain"/>
    <property type="match status" value="1"/>
</dbReference>
<dbReference type="PANTHER" id="PTHR24170">
    <property type="entry name" value="ANKYRIN REPEAT DOMAIN-CONTAINING PROTEIN 27"/>
    <property type="match status" value="1"/>
</dbReference>
<dbReference type="GO" id="GO:0005770">
    <property type="term" value="C:late endosome"/>
    <property type="evidence" value="ECO:0007669"/>
    <property type="project" value="TreeGrafter"/>
</dbReference>
<dbReference type="InParanoid" id="A0A168SFJ9"/>
<dbReference type="InterPro" id="IPR036871">
    <property type="entry name" value="PX_dom_sf"/>
</dbReference>
<dbReference type="Proteomes" id="UP000078561">
    <property type="component" value="Unassembled WGS sequence"/>
</dbReference>
<dbReference type="InterPro" id="IPR002110">
    <property type="entry name" value="Ankyrin_rpt"/>
</dbReference>
<dbReference type="GO" id="GO:0035091">
    <property type="term" value="F:phosphatidylinositol binding"/>
    <property type="evidence" value="ECO:0007669"/>
    <property type="project" value="InterPro"/>
</dbReference>
<dbReference type="PROSITE" id="PS50088">
    <property type="entry name" value="ANK_REPEAT"/>
    <property type="match status" value="2"/>
</dbReference>
<protein>
    <recommendedName>
        <fullName evidence="4">VPS9 domain-containing protein</fullName>
    </recommendedName>
</protein>
<evidence type="ECO:0000256" key="1">
    <source>
        <dbReference type="ARBA" id="ARBA00007428"/>
    </source>
</evidence>
<evidence type="ECO:0000313" key="5">
    <source>
        <dbReference type="EMBL" id="SAM08362.1"/>
    </source>
</evidence>
<dbReference type="GO" id="GO:0030133">
    <property type="term" value="C:transport vesicle"/>
    <property type="evidence" value="ECO:0007669"/>
    <property type="project" value="TreeGrafter"/>
</dbReference>
<feature type="domain" description="VPS9" evidence="4">
    <location>
        <begin position="339"/>
        <end position="482"/>
    </location>
</feature>
<feature type="compositionally biased region" description="Polar residues" evidence="3">
    <location>
        <begin position="90"/>
        <end position="103"/>
    </location>
</feature>
<keyword evidence="2" id="KW-0040">ANK repeat</keyword>
<dbReference type="Pfam" id="PF02204">
    <property type="entry name" value="VPS9"/>
    <property type="match status" value="1"/>
</dbReference>
<reference evidence="5" key="1">
    <citation type="submission" date="2016-04" db="EMBL/GenBank/DDBJ databases">
        <authorList>
            <person name="Evans L.H."/>
            <person name="Alamgir A."/>
            <person name="Owens N."/>
            <person name="Weber N.D."/>
            <person name="Virtaneva K."/>
            <person name="Barbian K."/>
            <person name="Babar A."/>
            <person name="Rosenke K."/>
        </authorList>
    </citation>
    <scope>NUCLEOTIDE SEQUENCE [LARGE SCALE GENOMIC DNA]</scope>
    <source>
        <strain evidence="5">CBS 101.48</strain>
    </source>
</reference>
<dbReference type="PANTHER" id="PTHR24170:SF1">
    <property type="entry name" value="DOMAIN PROTEIN, PUTATIVE (AFU_ORTHOLOGUE AFUA_1G09870)-RELATED"/>
    <property type="match status" value="1"/>
</dbReference>
<feature type="repeat" description="ANK" evidence="2">
    <location>
        <begin position="838"/>
        <end position="883"/>
    </location>
</feature>
<evidence type="ECO:0000256" key="2">
    <source>
        <dbReference type="PROSITE-ProRule" id="PRU00023"/>
    </source>
</evidence>
<dbReference type="InterPro" id="IPR037191">
    <property type="entry name" value="VPS9_dom_sf"/>
</dbReference>
<dbReference type="InterPro" id="IPR003123">
    <property type="entry name" value="VPS9"/>
</dbReference>
<evidence type="ECO:0000313" key="6">
    <source>
        <dbReference type="Proteomes" id="UP000078561"/>
    </source>
</evidence>
<feature type="compositionally biased region" description="Polar residues" evidence="3">
    <location>
        <begin position="111"/>
        <end position="121"/>
    </location>
</feature>
<dbReference type="SUPFAM" id="SSF109993">
    <property type="entry name" value="VPS9 domain"/>
    <property type="match status" value="1"/>
</dbReference>
<dbReference type="InterPro" id="IPR051248">
    <property type="entry name" value="UPF0507/Ank_repeat_27"/>
</dbReference>
<dbReference type="InterPro" id="IPR036770">
    <property type="entry name" value="Ankyrin_rpt-contain_sf"/>
</dbReference>
<feature type="region of interest" description="Disordered" evidence="3">
    <location>
        <begin position="186"/>
        <end position="216"/>
    </location>
</feature>
<proteinExistence type="inferred from homology"/>
<evidence type="ECO:0000259" key="4">
    <source>
        <dbReference type="PROSITE" id="PS51205"/>
    </source>
</evidence>
<feature type="repeat" description="ANK" evidence="2">
    <location>
        <begin position="636"/>
        <end position="669"/>
    </location>
</feature>
<evidence type="ECO:0000256" key="3">
    <source>
        <dbReference type="SAM" id="MobiDB-lite"/>
    </source>
</evidence>
<dbReference type="GO" id="GO:0045022">
    <property type="term" value="P:early endosome to late endosome transport"/>
    <property type="evidence" value="ECO:0007669"/>
    <property type="project" value="TreeGrafter"/>
</dbReference>
<gene>
    <name evidence="5" type="primary">ABSGL_14025.1 scaffold 14385</name>
</gene>
<dbReference type="GO" id="GO:0000149">
    <property type="term" value="F:SNARE binding"/>
    <property type="evidence" value="ECO:0007669"/>
    <property type="project" value="TreeGrafter"/>
</dbReference>
<name>A0A168SFJ9_ABSGL</name>